<keyword evidence="5" id="KW-0812">Transmembrane</keyword>
<dbReference type="GO" id="GO:0008236">
    <property type="term" value="F:serine-type peptidase activity"/>
    <property type="evidence" value="ECO:0007669"/>
    <property type="project" value="UniProtKB-KW"/>
</dbReference>
<evidence type="ECO:0000256" key="1">
    <source>
        <dbReference type="ARBA" id="ARBA00008683"/>
    </source>
</evidence>
<dbReference type="InterPro" id="IPR029045">
    <property type="entry name" value="ClpP/crotonase-like_dom_sf"/>
</dbReference>
<dbReference type="SUPFAM" id="SSF52096">
    <property type="entry name" value="ClpP/crotonase"/>
    <property type="match status" value="1"/>
</dbReference>
<keyword evidence="8" id="KW-1185">Reference proteome</keyword>
<dbReference type="OrthoDB" id="45421at2759"/>
<sequence>MSTTGPNPSSPPPRRQQFLKGTWKNRNKIFFGAFIVYTAASYLIQWRRQVALNTIRPNTVLHWRITDGSIVEATTGSTLAKKLSRAFEPGAEKTKVSTLYEIIRAIKLAKDDDRIVGIMANMSSSSAAQSQANRGASLGMAQVQELRDAIKEFTEAKKAKLGEDKVKMIAFTDTFGTCRVCCFGGRGYQVAMAGGVGAIHFGVPRENFILWLDWWDLFVLLPRLGLRQGVRTADRLCSSDLRSEARKEYKSVVSTFTETNLPAPQRENLDAILTTFNTKMLSDIAESRRGALGEHQAASALARLVHLGPFLAEQAEQAGLIDGRLYNRQCGALVAANGAMGLTHYQRVKEIERKREVERRGPSIVVGIVYLVGTIRRGGGTFGANSVVNALREAASDQTVDAIVLRIDSGGGDVVASDTIADAVKFVKEKGIPIVASFGNTSASGGYYISTHCDRILASPSTLTGSIGVAALRPFISDEFFKWAGVNVEQIFKGSKSQSPFHDLTGDELVRYRRQVDAMYADFTGRVADGRHMDPAKVEEIARGKIWAASDAAQVGLIDELGGTYRAIHVAAELGLEKLKAMRAEVLGVERKTEKAHAENGVVAVASPRKLHVLPALLPEEVGEIKVKTFPAPKPFLQRLAEASRNEEADAMADAWVRDKALRVGTRLLAFALRGELEKSLGIEEEVVEVPRLEIEELRIR</sequence>
<dbReference type="InterPro" id="IPR047272">
    <property type="entry name" value="S49_SppA_C"/>
</dbReference>
<dbReference type="GO" id="GO:0006508">
    <property type="term" value="P:proteolysis"/>
    <property type="evidence" value="ECO:0007669"/>
    <property type="project" value="UniProtKB-KW"/>
</dbReference>
<keyword evidence="2" id="KW-0645">Protease</keyword>
<feature type="transmembrane region" description="Helical" evidence="5">
    <location>
        <begin position="29"/>
        <end position="46"/>
    </location>
</feature>
<dbReference type="Pfam" id="PF01343">
    <property type="entry name" value="Peptidase_S49"/>
    <property type="match status" value="1"/>
</dbReference>
<accession>A0A433DBU4</accession>
<evidence type="ECO:0000256" key="5">
    <source>
        <dbReference type="SAM" id="Phobius"/>
    </source>
</evidence>
<evidence type="ECO:0000256" key="3">
    <source>
        <dbReference type="ARBA" id="ARBA00022801"/>
    </source>
</evidence>
<keyword evidence="4" id="KW-0720">Serine protease</keyword>
<dbReference type="EMBL" id="RBNI01003489">
    <property type="protein sequence ID" value="RUP48300.1"/>
    <property type="molecule type" value="Genomic_DNA"/>
</dbReference>
<protein>
    <recommendedName>
        <fullName evidence="6">Peptidase S49 domain-containing protein</fullName>
    </recommendedName>
</protein>
<reference evidence="7 8" key="1">
    <citation type="journal article" date="2018" name="New Phytol.">
        <title>Phylogenomics of Endogonaceae and evolution of mycorrhizas within Mucoromycota.</title>
        <authorList>
            <person name="Chang Y."/>
            <person name="Desiro A."/>
            <person name="Na H."/>
            <person name="Sandor L."/>
            <person name="Lipzen A."/>
            <person name="Clum A."/>
            <person name="Barry K."/>
            <person name="Grigoriev I.V."/>
            <person name="Martin F.M."/>
            <person name="Stajich J.E."/>
            <person name="Smith M.E."/>
            <person name="Bonito G."/>
            <person name="Spatafora J.W."/>
        </authorList>
    </citation>
    <scope>NUCLEOTIDE SEQUENCE [LARGE SCALE GENOMIC DNA]</scope>
    <source>
        <strain evidence="7 8">GMNB39</strain>
    </source>
</reference>
<dbReference type="Proteomes" id="UP000268093">
    <property type="component" value="Unassembled WGS sequence"/>
</dbReference>
<comment type="similarity">
    <text evidence="1">Belongs to the peptidase S49 family.</text>
</comment>
<dbReference type="Gene3D" id="3.90.226.10">
    <property type="entry name" value="2-enoyl-CoA Hydratase, Chain A, domain 1"/>
    <property type="match status" value="3"/>
</dbReference>
<evidence type="ECO:0000256" key="2">
    <source>
        <dbReference type="ARBA" id="ARBA00022670"/>
    </source>
</evidence>
<keyword evidence="5" id="KW-0472">Membrane</keyword>
<dbReference type="InterPro" id="IPR002142">
    <property type="entry name" value="Peptidase_S49"/>
</dbReference>
<name>A0A433DBU4_9FUNG</name>
<organism evidence="7 8">
    <name type="scientific">Jimgerdemannia flammicorona</name>
    <dbReference type="NCBI Taxonomy" id="994334"/>
    <lineage>
        <taxon>Eukaryota</taxon>
        <taxon>Fungi</taxon>
        <taxon>Fungi incertae sedis</taxon>
        <taxon>Mucoromycota</taxon>
        <taxon>Mucoromycotina</taxon>
        <taxon>Endogonomycetes</taxon>
        <taxon>Endogonales</taxon>
        <taxon>Endogonaceae</taxon>
        <taxon>Jimgerdemannia</taxon>
    </lineage>
</organism>
<dbReference type="PANTHER" id="PTHR33209:SF1">
    <property type="entry name" value="PEPTIDASE S49 DOMAIN-CONTAINING PROTEIN"/>
    <property type="match status" value="1"/>
</dbReference>
<comment type="caution">
    <text evidence="7">The sequence shown here is derived from an EMBL/GenBank/DDBJ whole genome shotgun (WGS) entry which is preliminary data.</text>
</comment>
<gene>
    <name evidence="7" type="ORF">BC936DRAFT_144738</name>
</gene>
<evidence type="ECO:0000313" key="8">
    <source>
        <dbReference type="Proteomes" id="UP000268093"/>
    </source>
</evidence>
<evidence type="ECO:0000256" key="4">
    <source>
        <dbReference type="ARBA" id="ARBA00022825"/>
    </source>
</evidence>
<evidence type="ECO:0000259" key="6">
    <source>
        <dbReference type="Pfam" id="PF01343"/>
    </source>
</evidence>
<proteinExistence type="inferred from homology"/>
<evidence type="ECO:0000313" key="7">
    <source>
        <dbReference type="EMBL" id="RUP48300.1"/>
    </source>
</evidence>
<dbReference type="CDD" id="cd07023">
    <property type="entry name" value="S49_Sppa_N_C"/>
    <property type="match status" value="1"/>
</dbReference>
<keyword evidence="3" id="KW-0378">Hydrolase</keyword>
<keyword evidence="5" id="KW-1133">Transmembrane helix</keyword>
<dbReference type="AlphaFoldDB" id="A0A433DBU4"/>
<feature type="domain" description="Peptidase S49" evidence="6">
    <location>
        <begin position="428"/>
        <end position="574"/>
    </location>
</feature>
<dbReference type="PANTHER" id="PTHR33209">
    <property type="entry name" value="PROTEASE 4"/>
    <property type="match status" value="1"/>
</dbReference>